<dbReference type="Proteomes" id="UP001054252">
    <property type="component" value="Unassembled WGS sequence"/>
</dbReference>
<dbReference type="AlphaFoldDB" id="A0AAV5I017"/>
<accession>A0AAV5I017</accession>
<gene>
    <name evidence="1" type="ORF">SLEP1_g7911</name>
</gene>
<comment type="caution">
    <text evidence="1">The sequence shown here is derived from an EMBL/GenBank/DDBJ whole genome shotgun (WGS) entry which is preliminary data.</text>
</comment>
<sequence>MISTVAKVETTIKPMKMVQYQSPISTHEPELGVLHCNGSVAGWMGFKGKLCSAPDACHLFGEILQRGFGSPEFIPEQSVVPVFGVAELVNIRLVTMRQKRKMDEYQESLALLFPNPSISDEQPLIFDGLRGYFGMVVPQILFNENTLAKLPESSNQLMNLSITLQEEICFGLRSSTAIGVGFVSTHCDGYPLDQAHGNMTNGCDRYSTFCSSNLRPIVKDWLEGCRRAIEAPFPKNLRCLTSMHVNGLKIFFGFVNMVGNFISEGIFPTLCYLYNHPFIAIGYLLLDVKFLLRNCSIIYNLRRLMEAEHVKIDGLLDHLSYLLKCPTPNTFNSYFGGLNGLNVATYSKGDAMKVPFTEAEFGKPPKLGNFMGCSIMCESFFWWLDGKPFHTYVVFLPWMYDIVLRISWFKNADNIFYSFKILSKGTSLERQEFMLENCPVLILQVLCSKVVTPFFTGSIGIVCCCEVQLVHFALWQNFRDTFGPIQSSNEKKLHLHTLLLAMIIVVRSFISLPMLVSTLHRKMVDGGWEAFIQQLVQWFNSPLRLQHGCSNVLLRGVCMLHRFRWWVEGKPYTLVQFAFLRDTLRITCSLGHGDGKEEDNTTAKHWFKVSVESCCWKVFHP</sequence>
<evidence type="ECO:0000313" key="2">
    <source>
        <dbReference type="Proteomes" id="UP001054252"/>
    </source>
</evidence>
<organism evidence="1 2">
    <name type="scientific">Rubroshorea leprosula</name>
    <dbReference type="NCBI Taxonomy" id="152421"/>
    <lineage>
        <taxon>Eukaryota</taxon>
        <taxon>Viridiplantae</taxon>
        <taxon>Streptophyta</taxon>
        <taxon>Embryophyta</taxon>
        <taxon>Tracheophyta</taxon>
        <taxon>Spermatophyta</taxon>
        <taxon>Magnoliopsida</taxon>
        <taxon>eudicotyledons</taxon>
        <taxon>Gunneridae</taxon>
        <taxon>Pentapetalae</taxon>
        <taxon>rosids</taxon>
        <taxon>malvids</taxon>
        <taxon>Malvales</taxon>
        <taxon>Dipterocarpaceae</taxon>
        <taxon>Rubroshorea</taxon>
    </lineage>
</organism>
<protein>
    <submittedName>
        <fullName evidence="1">Uncharacterized protein</fullName>
    </submittedName>
</protein>
<reference evidence="1 2" key="1">
    <citation type="journal article" date="2021" name="Commun. Biol.">
        <title>The genome of Shorea leprosula (Dipterocarpaceae) highlights the ecological relevance of drought in aseasonal tropical rainforests.</title>
        <authorList>
            <person name="Ng K.K.S."/>
            <person name="Kobayashi M.J."/>
            <person name="Fawcett J.A."/>
            <person name="Hatakeyama M."/>
            <person name="Paape T."/>
            <person name="Ng C.H."/>
            <person name="Ang C.C."/>
            <person name="Tnah L.H."/>
            <person name="Lee C.T."/>
            <person name="Nishiyama T."/>
            <person name="Sese J."/>
            <person name="O'Brien M.J."/>
            <person name="Copetti D."/>
            <person name="Mohd Noor M.I."/>
            <person name="Ong R.C."/>
            <person name="Putra M."/>
            <person name="Sireger I.Z."/>
            <person name="Indrioko S."/>
            <person name="Kosugi Y."/>
            <person name="Izuno A."/>
            <person name="Isagi Y."/>
            <person name="Lee S.L."/>
            <person name="Shimizu K.K."/>
        </authorList>
    </citation>
    <scope>NUCLEOTIDE SEQUENCE [LARGE SCALE GENOMIC DNA]</scope>
    <source>
        <strain evidence="1">214</strain>
    </source>
</reference>
<name>A0AAV5I017_9ROSI</name>
<proteinExistence type="predicted"/>
<evidence type="ECO:0000313" key="1">
    <source>
        <dbReference type="EMBL" id="GKU94413.1"/>
    </source>
</evidence>
<dbReference type="EMBL" id="BPVZ01000008">
    <property type="protein sequence ID" value="GKU94413.1"/>
    <property type="molecule type" value="Genomic_DNA"/>
</dbReference>
<keyword evidence="2" id="KW-1185">Reference proteome</keyword>